<accession>A0ABD0QR65</accession>
<proteinExistence type="predicted"/>
<dbReference type="EMBL" id="JAMKFB020000007">
    <property type="protein sequence ID" value="KAL0188322.1"/>
    <property type="molecule type" value="Genomic_DNA"/>
</dbReference>
<gene>
    <name evidence="1" type="ORF">M9458_015421</name>
</gene>
<sequence length="73" mass="7933">DCTARCETLKPFPVPPPCRGVKCEMKICVKMEGDAASPNILGESKAGYVLTNVAEVVERILTFVPTKNLLRIA</sequence>
<reference evidence="1 2" key="1">
    <citation type="submission" date="2024-05" db="EMBL/GenBank/DDBJ databases">
        <title>Genome sequencing and assembly of Indian major carp, Cirrhinus mrigala (Hamilton, 1822).</title>
        <authorList>
            <person name="Mohindra V."/>
            <person name="Chowdhury L.M."/>
            <person name="Lal K."/>
            <person name="Jena J.K."/>
        </authorList>
    </citation>
    <scope>NUCLEOTIDE SEQUENCE [LARGE SCALE GENOMIC DNA]</scope>
    <source>
        <strain evidence="1">CM1030</strain>
        <tissue evidence="1">Blood</tissue>
    </source>
</reference>
<dbReference type="AlphaFoldDB" id="A0ABD0QR65"/>
<protein>
    <submittedName>
        <fullName evidence="1">Uncharacterized protein</fullName>
    </submittedName>
</protein>
<evidence type="ECO:0000313" key="2">
    <source>
        <dbReference type="Proteomes" id="UP001529510"/>
    </source>
</evidence>
<organism evidence="1 2">
    <name type="scientific">Cirrhinus mrigala</name>
    <name type="common">Mrigala</name>
    <dbReference type="NCBI Taxonomy" id="683832"/>
    <lineage>
        <taxon>Eukaryota</taxon>
        <taxon>Metazoa</taxon>
        <taxon>Chordata</taxon>
        <taxon>Craniata</taxon>
        <taxon>Vertebrata</taxon>
        <taxon>Euteleostomi</taxon>
        <taxon>Actinopterygii</taxon>
        <taxon>Neopterygii</taxon>
        <taxon>Teleostei</taxon>
        <taxon>Ostariophysi</taxon>
        <taxon>Cypriniformes</taxon>
        <taxon>Cyprinidae</taxon>
        <taxon>Labeoninae</taxon>
        <taxon>Labeonini</taxon>
        <taxon>Cirrhinus</taxon>
    </lineage>
</organism>
<comment type="caution">
    <text evidence="1">The sequence shown here is derived from an EMBL/GenBank/DDBJ whole genome shotgun (WGS) entry which is preliminary data.</text>
</comment>
<keyword evidence="2" id="KW-1185">Reference proteome</keyword>
<name>A0ABD0QR65_CIRMR</name>
<dbReference type="Proteomes" id="UP001529510">
    <property type="component" value="Unassembled WGS sequence"/>
</dbReference>
<feature type="non-terminal residue" evidence="1">
    <location>
        <position position="1"/>
    </location>
</feature>
<feature type="non-terminal residue" evidence="1">
    <location>
        <position position="73"/>
    </location>
</feature>
<evidence type="ECO:0000313" key="1">
    <source>
        <dbReference type="EMBL" id="KAL0188322.1"/>
    </source>
</evidence>